<evidence type="ECO:0000313" key="2">
    <source>
        <dbReference type="Proteomes" id="UP001283361"/>
    </source>
</evidence>
<evidence type="ECO:0000313" key="1">
    <source>
        <dbReference type="EMBL" id="KAK3727358.1"/>
    </source>
</evidence>
<protein>
    <submittedName>
        <fullName evidence="1">Uncharacterized protein</fullName>
    </submittedName>
</protein>
<organism evidence="1 2">
    <name type="scientific">Elysia crispata</name>
    <name type="common">lettuce slug</name>
    <dbReference type="NCBI Taxonomy" id="231223"/>
    <lineage>
        <taxon>Eukaryota</taxon>
        <taxon>Metazoa</taxon>
        <taxon>Spiralia</taxon>
        <taxon>Lophotrochozoa</taxon>
        <taxon>Mollusca</taxon>
        <taxon>Gastropoda</taxon>
        <taxon>Heterobranchia</taxon>
        <taxon>Euthyneura</taxon>
        <taxon>Panpulmonata</taxon>
        <taxon>Sacoglossa</taxon>
        <taxon>Placobranchoidea</taxon>
        <taxon>Plakobranchidae</taxon>
        <taxon>Elysia</taxon>
    </lineage>
</organism>
<dbReference type="EMBL" id="JAWDGP010007244">
    <property type="protein sequence ID" value="KAK3727358.1"/>
    <property type="molecule type" value="Genomic_DNA"/>
</dbReference>
<dbReference type="AlphaFoldDB" id="A0AAE1CQ31"/>
<accession>A0AAE1CQ31</accession>
<sequence>MCGNQTQSRDGNDVLEIECIREKERVRAGGIRHLESREPGATASRISPATGHVTDQSVWSFSKDDLRSTKANPGYTFLISS</sequence>
<gene>
    <name evidence="1" type="ORF">RRG08_018342</name>
</gene>
<keyword evidence="2" id="KW-1185">Reference proteome</keyword>
<name>A0AAE1CQ31_9GAST</name>
<dbReference type="Proteomes" id="UP001283361">
    <property type="component" value="Unassembled WGS sequence"/>
</dbReference>
<proteinExistence type="predicted"/>
<reference evidence="1" key="1">
    <citation type="journal article" date="2023" name="G3 (Bethesda)">
        <title>A reference genome for the long-term kleptoplast-retaining sea slug Elysia crispata morphotype clarki.</title>
        <authorList>
            <person name="Eastman K.E."/>
            <person name="Pendleton A.L."/>
            <person name="Shaikh M.A."/>
            <person name="Suttiyut T."/>
            <person name="Ogas R."/>
            <person name="Tomko P."/>
            <person name="Gavelis G."/>
            <person name="Widhalm J.R."/>
            <person name="Wisecaver J.H."/>
        </authorList>
    </citation>
    <scope>NUCLEOTIDE SEQUENCE</scope>
    <source>
        <strain evidence="1">ECLA1</strain>
    </source>
</reference>
<comment type="caution">
    <text evidence="1">The sequence shown here is derived from an EMBL/GenBank/DDBJ whole genome shotgun (WGS) entry which is preliminary data.</text>
</comment>